<evidence type="ECO:0000313" key="9">
    <source>
        <dbReference type="EMBL" id="XCD08556.1"/>
    </source>
</evidence>
<accession>A0AAU8B210</accession>
<proteinExistence type="predicted"/>
<evidence type="ECO:0000313" key="4">
    <source>
        <dbReference type="EMBL" id="XCD05354.1"/>
    </source>
</evidence>
<dbReference type="EMBL" id="PP511606">
    <property type="protein sequence ID" value="XCD05888.1"/>
    <property type="molecule type" value="Genomic_DNA"/>
</dbReference>
<evidence type="ECO:0000313" key="8">
    <source>
        <dbReference type="EMBL" id="XCD07796.1"/>
    </source>
</evidence>
<evidence type="ECO:0000313" key="6">
    <source>
        <dbReference type="EMBL" id="XCD06404.1"/>
    </source>
</evidence>
<dbReference type="EMBL" id="PP511890">
    <property type="protein sequence ID" value="XCD08556.1"/>
    <property type="molecule type" value="Genomic_DNA"/>
</dbReference>
<dbReference type="EMBL" id="PP511731">
    <property type="protein sequence ID" value="XCD06947.1"/>
    <property type="molecule type" value="Genomic_DNA"/>
</dbReference>
<organism evidence="5">
    <name type="scientific">Dulem virus 194</name>
    <dbReference type="NCBI Taxonomy" id="3145671"/>
    <lineage>
        <taxon>Viruses</taxon>
        <taxon>Monodnaviria</taxon>
        <taxon>Sangervirae</taxon>
        <taxon>Phixviricota</taxon>
        <taxon>Malgrandaviricetes</taxon>
        <taxon>Petitvirales</taxon>
        <taxon>Microviridae</taxon>
        <taxon>Microvirus</taxon>
    </lineage>
</organism>
<evidence type="ECO:0000313" key="5">
    <source>
        <dbReference type="EMBL" id="XCD05888.1"/>
    </source>
</evidence>
<dbReference type="EMBL" id="PP511812">
    <property type="protein sequence ID" value="XCD07796.1"/>
    <property type="molecule type" value="Genomic_DNA"/>
</dbReference>
<evidence type="ECO:0000313" key="2">
    <source>
        <dbReference type="EMBL" id="XCD03996.1"/>
    </source>
</evidence>
<evidence type="ECO:0000313" key="3">
    <source>
        <dbReference type="EMBL" id="XCD04346.1"/>
    </source>
</evidence>
<dbReference type="EMBL" id="PP511345">
    <property type="protein sequence ID" value="XCD03342.1"/>
    <property type="molecule type" value="Genomic_DNA"/>
</dbReference>
<protein>
    <submittedName>
        <fullName evidence="5">Uncharacterized protein</fullName>
    </submittedName>
</protein>
<evidence type="ECO:0000313" key="7">
    <source>
        <dbReference type="EMBL" id="XCD06947.1"/>
    </source>
</evidence>
<evidence type="ECO:0000313" key="1">
    <source>
        <dbReference type="EMBL" id="XCD03342.1"/>
    </source>
</evidence>
<dbReference type="EMBL" id="PP511447">
    <property type="protein sequence ID" value="XCD04346.1"/>
    <property type="molecule type" value="Genomic_DNA"/>
</dbReference>
<sequence>MGKRSAVNPRKDQKVFTRTAAKVKSINLGVKNFRGGIRL</sequence>
<reference evidence="5" key="1">
    <citation type="submission" date="2024-03" db="EMBL/GenBank/DDBJ databases">
        <title>Diverse circular DNA viruses in blood, oral, and fecal samples of captive lemurs.</title>
        <authorList>
            <person name="Paietta E.N."/>
            <person name="Kraberger S."/>
            <person name="Lund M.C."/>
            <person name="Custer J.M."/>
            <person name="Vargas K.M."/>
            <person name="Ehmke E.E."/>
            <person name="Yoder A.D."/>
            <person name="Varsani A."/>
        </authorList>
    </citation>
    <scope>NUCLEOTIDE SEQUENCE</scope>
    <source>
        <strain evidence="1">Duke_18_52</strain>
        <strain evidence="2">Duke_21_68</strain>
        <strain evidence="3">Duke_23FF_4224</strain>
        <strain evidence="4">Duke_24FS_72</strain>
        <strain evidence="5">Duke_24SF_814</strain>
        <strain evidence="6">Duke_25FS_95</strain>
        <strain evidence="7">Duke_26_59</strain>
        <strain evidence="8">Duke_28FS_73</strain>
        <strain evidence="9">Duke_43SS_59</strain>
    </source>
</reference>
<name>A0AAU8B210_9VIRU</name>
<dbReference type="EMBL" id="PP511410">
    <property type="protein sequence ID" value="XCD03996.1"/>
    <property type="molecule type" value="Genomic_DNA"/>
</dbReference>
<dbReference type="EMBL" id="PP511549">
    <property type="protein sequence ID" value="XCD05354.1"/>
    <property type="molecule type" value="Genomic_DNA"/>
</dbReference>
<dbReference type="EMBL" id="PP511667">
    <property type="protein sequence ID" value="XCD06404.1"/>
    <property type="molecule type" value="Genomic_DNA"/>
</dbReference>